<keyword evidence="3" id="KW-0804">Transcription</keyword>
<organism evidence="6 7">
    <name type="scientific">Butyricimonas hominis</name>
    <dbReference type="NCBI Taxonomy" id="2763032"/>
    <lineage>
        <taxon>Bacteria</taxon>
        <taxon>Pseudomonadati</taxon>
        <taxon>Bacteroidota</taxon>
        <taxon>Bacteroidia</taxon>
        <taxon>Bacteroidales</taxon>
        <taxon>Odoribacteraceae</taxon>
        <taxon>Butyricimonas</taxon>
    </lineage>
</organism>
<feature type="domain" description="Cyclic nucleotide-binding" evidence="4">
    <location>
        <begin position="19"/>
        <end position="137"/>
    </location>
</feature>
<proteinExistence type="predicted"/>
<name>A0ABR7CY12_9BACT</name>
<dbReference type="SUPFAM" id="SSF51206">
    <property type="entry name" value="cAMP-binding domain-like"/>
    <property type="match status" value="1"/>
</dbReference>
<dbReference type="InterPro" id="IPR012318">
    <property type="entry name" value="HTH_CRP"/>
</dbReference>
<evidence type="ECO:0000259" key="4">
    <source>
        <dbReference type="PROSITE" id="PS50042"/>
    </source>
</evidence>
<dbReference type="EMBL" id="JACOOH010000002">
    <property type="protein sequence ID" value="MBC5620559.1"/>
    <property type="molecule type" value="Genomic_DNA"/>
</dbReference>
<keyword evidence="7" id="KW-1185">Reference proteome</keyword>
<evidence type="ECO:0000256" key="3">
    <source>
        <dbReference type="ARBA" id="ARBA00023163"/>
    </source>
</evidence>
<dbReference type="InterPro" id="IPR018490">
    <property type="entry name" value="cNMP-bd_dom_sf"/>
</dbReference>
<dbReference type="PROSITE" id="PS50042">
    <property type="entry name" value="CNMP_BINDING_3"/>
    <property type="match status" value="1"/>
</dbReference>
<accession>A0ABR7CY12</accession>
<dbReference type="InterPro" id="IPR000595">
    <property type="entry name" value="cNMP-bd_dom"/>
</dbReference>
<keyword evidence="2" id="KW-0238">DNA-binding</keyword>
<feature type="domain" description="HTH crp-type" evidence="5">
    <location>
        <begin position="156"/>
        <end position="223"/>
    </location>
</feature>
<dbReference type="Pfam" id="PF13545">
    <property type="entry name" value="HTH_Crp_2"/>
    <property type="match status" value="1"/>
</dbReference>
<comment type="caution">
    <text evidence="6">The sequence shown here is derived from an EMBL/GenBank/DDBJ whole genome shotgun (WGS) entry which is preliminary data.</text>
</comment>
<evidence type="ECO:0000256" key="1">
    <source>
        <dbReference type="ARBA" id="ARBA00023015"/>
    </source>
</evidence>
<dbReference type="Proteomes" id="UP000646484">
    <property type="component" value="Unassembled WGS sequence"/>
</dbReference>
<gene>
    <name evidence="6" type="ORF">H8S64_05560</name>
</gene>
<evidence type="ECO:0000259" key="5">
    <source>
        <dbReference type="PROSITE" id="PS51063"/>
    </source>
</evidence>
<dbReference type="Gene3D" id="2.60.120.10">
    <property type="entry name" value="Jelly Rolls"/>
    <property type="match status" value="1"/>
</dbReference>
<evidence type="ECO:0000256" key="2">
    <source>
        <dbReference type="ARBA" id="ARBA00023125"/>
    </source>
</evidence>
<keyword evidence="1" id="KW-0805">Transcription regulation</keyword>
<sequence length="230" mass="26278">MNLITFTKEHEELLFQIPLFRDLPSHIKDSLLEQLDYSVYNISKNEQIAKQNTICKNLMVLLKGRLRVDIFDALGNEVMIENIIAPRAFATPHLFSADSLLPATFTVVEEGIYFTVTKASLFELISKEPSILKKFLQITGNCNRCTVSRLRALSQKSVRGRFITYLFEHAKDDNNKVLIEHNIMQLAEYLCVTRPALSKEINKMIKEGMIAMEGKQVQLIDFNGLQLAIL</sequence>
<dbReference type="RefSeq" id="WP_099294529.1">
    <property type="nucleotide sequence ID" value="NZ_JACOOH010000002.1"/>
</dbReference>
<reference evidence="6 7" key="1">
    <citation type="submission" date="2020-08" db="EMBL/GenBank/DDBJ databases">
        <title>Genome public.</title>
        <authorList>
            <person name="Liu C."/>
            <person name="Sun Q."/>
        </authorList>
    </citation>
    <scope>NUCLEOTIDE SEQUENCE [LARGE SCALE GENOMIC DNA]</scope>
    <source>
        <strain evidence="6 7">NSJ-56</strain>
    </source>
</reference>
<dbReference type="InterPro" id="IPR014710">
    <property type="entry name" value="RmlC-like_jellyroll"/>
</dbReference>
<dbReference type="InterPro" id="IPR036390">
    <property type="entry name" value="WH_DNA-bd_sf"/>
</dbReference>
<dbReference type="PROSITE" id="PS51063">
    <property type="entry name" value="HTH_CRP_2"/>
    <property type="match status" value="1"/>
</dbReference>
<protein>
    <submittedName>
        <fullName evidence="6">Crp/Fnr family transcriptional regulator</fullName>
    </submittedName>
</protein>
<evidence type="ECO:0000313" key="6">
    <source>
        <dbReference type="EMBL" id="MBC5620559.1"/>
    </source>
</evidence>
<dbReference type="SUPFAM" id="SSF46785">
    <property type="entry name" value="Winged helix' DNA-binding domain"/>
    <property type="match status" value="1"/>
</dbReference>
<evidence type="ECO:0000313" key="7">
    <source>
        <dbReference type="Proteomes" id="UP000646484"/>
    </source>
</evidence>